<comment type="caution">
    <text evidence="2">The sequence shown here is derived from an EMBL/GenBank/DDBJ whole genome shotgun (WGS) entry which is preliminary data.</text>
</comment>
<accession>A0A2S6NFA6</accession>
<reference evidence="2 3" key="1">
    <citation type="journal article" date="2018" name="Arch. Microbiol.">
        <title>New insights into the metabolic potential of the phototrophic purple bacterium Rhodopila globiformis DSM 161(T) from its draft genome sequence and evidence for a vanadium-dependent nitrogenase.</title>
        <authorList>
            <person name="Imhoff J.F."/>
            <person name="Rahn T."/>
            <person name="Kunzel S."/>
            <person name="Neulinger S.C."/>
        </authorList>
    </citation>
    <scope>NUCLEOTIDE SEQUENCE [LARGE SCALE GENOMIC DNA]</scope>
    <source>
        <strain evidence="2 3">DSM 16996</strain>
    </source>
</reference>
<dbReference type="OrthoDB" id="9811671at2"/>
<sequence length="109" mass="11277">MLAAPALASDITGEWKRTDGKSRIRMANCGGAICGSITWLRDANSPAHVGQQVFFGLKPSDGGWAGSALNPEDGKTYDGKVTLSGASMTTSGCVLGGLICKSVTWTRAN</sequence>
<dbReference type="PANTHER" id="PTHR36919">
    <property type="entry name" value="BLR1215 PROTEIN"/>
    <property type="match status" value="1"/>
</dbReference>
<organism evidence="2 3">
    <name type="scientific">Rhodoblastus sphagnicola</name>
    <dbReference type="NCBI Taxonomy" id="333368"/>
    <lineage>
        <taxon>Bacteria</taxon>
        <taxon>Pseudomonadati</taxon>
        <taxon>Pseudomonadota</taxon>
        <taxon>Alphaproteobacteria</taxon>
        <taxon>Hyphomicrobiales</taxon>
        <taxon>Rhodoblastaceae</taxon>
        <taxon>Rhodoblastus</taxon>
    </lineage>
</organism>
<dbReference type="InterPro" id="IPR019223">
    <property type="entry name" value="DUF2147"/>
</dbReference>
<protein>
    <recommendedName>
        <fullName evidence="1">DUF2147 domain-containing protein</fullName>
    </recommendedName>
</protein>
<dbReference type="Pfam" id="PF09917">
    <property type="entry name" value="DUF2147"/>
    <property type="match status" value="1"/>
</dbReference>
<dbReference type="Proteomes" id="UP000239089">
    <property type="component" value="Unassembled WGS sequence"/>
</dbReference>
<evidence type="ECO:0000313" key="2">
    <source>
        <dbReference type="EMBL" id="PPQ33335.1"/>
    </source>
</evidence>
<proteinExistence type="predicted"/>
<dbReference type="Gene3D" id="2.40.128.520">
    <property type="match status" value="1"/>
</dbReference>
<feature type="domain" description="DUF2147" evidence="1">
    <location>
        <begin position="13"/>
        <end position="107"/>
    </location>
</feature>
<name>A0A2S6NFA6_9HYPH</name>
<evidence type="ECO:0000313" key="3">
    <source>
        <dbReference type="Proteomes" id="UP000239089"/>
    </source>
</evidence>
<dbReference type="AlphaFoldDB" id="A0A2S6NFA6"/>
<dbReference type="EMBL" id="NHSJ01000023">
    <property type="protein sequence ID" value="PPQ33335.1"/>
    <property type="molecule type" value="Genomic_DNA"/>
</dbReference>
<keyword evidence="3" id="KW-1185">Reference proteome</keyword>
<dbReference type="PANTHER" id="PTHR36919:SF2">
    <property type="entry name" value="BLL6627 PROTEIN"/>
    <property type="match status" value="1"/>
</dbReference>
<evidence type="ECO:0000259" key="1">
    <source>
        <dbReference type="Pfam" id="PF09917"/>
    </source>
</evidence>
<gene>
    <name evidence="2" type="ORF">CCR94_02115</name>
</gene>